<dbReference type="GO" id="GO:0004497">
    <property type="term" value="F:monooxygenase activity"/>
    <property type="evidence" value="ECO:0007669"/>
    <property type="project" value="UniProtKB-KW"/>
</dbReference>
<dbReference type="InterPro" id="IPR002401">
    <property type="entry name" value="Cyt_P450_E_grp-I"/>
</dbReference>
<evidence type="ECO:0000256" key="10">
    <source>
        <dbReference type="PIRSR" id="PIRSR602401-1"/>
    </source>
</evidence>
<dbReference type="GO" id="GO:0016705">
    <property type="term" value="F:oxidoreductase activity, acting on paired donors, with incorporation or reduction of molecular oxygen"/>
    <property type="evidence" value="ECO:0007669"/>
    <property type="project" value="InterPro"/>
</dbReference>
<accession>J3LYY0</accession>
<dbReference type="OMA" id="SIHASEY"/>
<dbReference type="AlphaFoldDB" id="J3LYY0"/>
<evidence type="ECO:0000256" key="5">
    <source>
        <dbReference type="ARBA" id="ARBA00022723"/>
    </source>
</evidence>
<evidence type="ECO:0000256" key="3">
    <source>
        <dbReference type="ARBA" id="ARBA00022617"/>
    </source>
</evidence>
<dbReference type="Pfam" id="PF00067">
    <property type="entry name" value="p450"/>
    <property type="match status" value="1"/>
</dbReference>
<keyword evidence="13" id="KW-0472">Membrane</keyword>
<evidence type="ECO:0000256" key="8">
    <source>
        <dbReference type="ARBA" id="ARBA00023004"/>
    </source>
</evidence>
<dbReference type="Gramene" id="OB04G23550.1">
    <property type="protein sequence ID" value="OB04G23550.1"/>
    <property type="gene ID" value="OB04G23550"/>
</dbReference>
<dbReference type="SUPFAM" id="SSF48264">
    <property type="entry name" value="Cytochrome P450"/>
    <property type="match status" value="1"/>
</dbReference>
<evidence type="ECO:0000256" key="6">
    <source>
        <dbReference type="ARBA" id="ARBA00022989"/>
    </source>
</evidence>
<sequence length="418" mass="46066">MAAVSMASLQLQAPEFLASCLLLLLATILLFRQLLAPSSKPSLPRPRGLPLIGNLHQIGTLPHRSLAALAARHAAPLMLLRLGSVPTLVVSTADAARELNGIVRRVAFGDHESLDAKALIDETQALLCDFFVGDYVPWLRWLDALRGIRRRLERRFQQLDALYERVIDDHLNRSKGASEEEDDLVDVLLRLHGDPAHRSTFSSRSHIKGILTDIFIAGSDTSAVTVQWAMTELLRNPAVLAKAQREVRSVVGGGRGMVREADLPELHYLRLVIREAMRLHPAAPLLVPRETTEPCTVHGVEVPAKTRVLINATAIHTDPGVWGPDAERFVPERHRGGGGEHRTPWHDGFALVPFGVGRRSCPGVHFATAVVELLLANLLFCFDWRPPPGHDVVDVEEENGLAVRKKNPLVLLAKRNTS</sequence>
<evidence type="ECO:0000256" key="4">
    <source>
        <dbReference type="ARBA" id="ARBA00022692"/>
    </source>
</evidence>
<dbReference type="Gene3D" id="1.10.630.10">
    <property type="entry name" value="Cytochrome P450"/>
    <property type="match status" value="2"/>
</dbReference>
<evidence type="ECO:0008006" key="16">
    <source>
        <dbReference type="Google" id="ProtNLM"/>
    </source>
</evidence>
<evidence type="ECO:0000256" key="12">
    <source>
        <dbReference type="SAM" id="Coils"/>
    </source>
</evidence>
<dbReference type="GO" id="GO:0005506">
    <property type="term" value="F:iron ion binding"/>
    <property type="evidence" value="ECO:0007669"/>
    <property type="project" value="InterPro"/>
</dbReference>
<name>J3LYY0_ORYBR</name>
<keyword evidence="9 11" id="KW-0503">Monooxygenase</keyword>
<dbReference type="Proteomes" id="UP000006038">
    <property type="component" value="Chromosome 4"/>
</dbReference>
<dbReference type="GO" id="GO:0020037">
    <property type="term" value="F:heme binding"/>
    <property type="evidence" value="ECO:0007669"/>
    <property type="project" value="InterPro"/>
</dbReference>
<evidence type="ECO:0000313" key="15">
    <source>
        <dbReference type="Proteomes" id="UP000006038"/>
    </source>
</evidence>
<dbReference type="STRING" id="4533.J3LYY0"/>
<keyword evidence="8 10" id="KW-0408">Iron</keyword>
<evidence type="ECO:0000256" key="13">
    <source>
        <dbReference type="SAM" id="Phobius"/>
    </source>
</evidence>
<evidence type="ECO:0000313" key="14">
    <source>
        <dbReference type="EnsemblPlants" id="OB04G23550.1"/>
    </source>
</evidence>
<keyword evidence="15" id="KW-1185">Reference proteome</keyword>
<dbReference type="OrthoDB" id="2789670at2759"/>
<keyword evidence="5 10" id="KW-0479">Metal-binding</keyword>
<dbReference type="PROSITE" id="PS00086">
    <property type="entry name" value="CYTOCHROME_P450"/>
    <property type="match status" value="1"/>
</dbReference>
<dbReference type="PRINTS" id="PR00463">
    <property type="entry name" value="EP450I"/>
</dbReference>
<dbReference type="PRINTS" id="PR00385">
    <property type="entry name" value="P450"/>
</dbReference>
<dbReference type="InterPro" id="IPR017972">
    <property type="entry name" value="Cyt_P450_CS"/>
</dbReference>
<keyword evidence="4 13" id="KW-0812">Transmembrane</keyword>
<evidence type="ECO:0000256" key="9">
    <source>
        <dbReference type="ARBA" id="ARBA00023033"/>
    </source>
</evidence>
<protein>
    <recommendedName>
        <fullName evidence="16">Cytochrome P450</fullName>
    </recommendedName>
</protein>
<comment type="cofactor">
    <cofactor evidence="1 10">
        <name>heme</name>
        <dbReference type="ChEBI" id="CHEBI:30413"/>
    </cofactor>
</comment>
<comment type="similarity">
    <text evidence="2 11">Belongs to the cytochrome P450 family.</text>
</comment>
<reference evidence="14" key="1">
    <citation type="journal article" date="2013" name="Nat. Commun.">
        <title>Whole-genome sequencing of Oryza brachyantha reveals mechanisms underlying Oryza genome evolution.</title>
        <authorList>
            <person name="Chen J."/>
            <person name="Huang Q."/>
            <person name="Gao D."/>
            <person name="Wang J."/>
            <person name="Lang Y."/>
            <person name="Liu T."/>
            <person name="Li B."/>
            <person name="Bai Z."/>
            <person name="Luis Goicoechea J."/>
            <person name="Liang C."/>
            <person name="Chen C."/>
            <person name="Zhang W."/>
            <person name="Sun S."/>
            <person name="Liao Y."/>
            <person name="Zhang X."/>
            <person name="Yang L."/>
            <person name="Song C."/>
            <person name="Wang M."/>
            <person name="Shi J."/>
            <person name="Liu G."/>
            <person name="Liu J."/>
            <person name="Zhou H."/>
            <person name="Zhou W."/>
            <person name="Yu Q."/>
            <person name="An N."/>
            <person name="Chen Y."/>
            <person name="Cai Q."/>
            <person name="Wang B."/>
            <person name="Liu B."/>
            <person name="Min J."/>
            <person name="Huang Y."/>
            <person name="Wu H."/>
            <person name="Li Z."/>
            <person name="Zhang Y."/>
            <person name="Yin Y."/>
            <person name="Song W."/>
            <person name="Jiang J."/>
            <person name="Jackson S.A."/>
            <person name="Wing R.A."/>
            <person name="Wang J."/>
            <person name="Chen M."/>
        </authorList>
    </citation>
    <scope>NUCLEOTIDE SEQUENCE [LARGE SCALE GENOMIC DNA]</scope>
    <source>
        <strain evidence="14">cv. IRGC 101232</strain>
    </source>
</reference>
<evidence type="ECO:0000256" key="11">
    <source>
        <dbReference type="RuleBase" id="RU000461"/>
    </source>
</evidence>
<reference evidence="14" key="2">
    <citation type="submission" date="2013-04" db="UniProtKB">
        <authorList>
            <consortium name="EnsemblPlants"/>
        </authorList>
    </citation>
    <scope>IDENTIFICATION</scope>
</reference>
<evidence type="ECO:0000256" key="7">
    <source>
        <dbReference type="ARBA" id="ARBA00023002"/>
    </source>
</evidence>
<keyword evidence="6 13" id="KW-1133">Transmembrane helix</keyword>
<keyword evidence="7 11" id="KW-0560">Oxidoreductase</keyword>
<feature type="coiled-coil region" evidence="12">
    <location>
        <begin position="142"/>
        <end position="169"/>
    </location>
</feature>
<keyword evidence="3 10" id="KW-0349">Heme</keyword>
<dbReference type="PANTHER" id="PTHR47955">
    <property type="entry name" value="CYTOCHROME P450 FAMILY 71 PROTEIN"/>
    <property type="match status" value="1"/>
</dbReference>
<evidence type="ECO:0000256" key="2">
    <source>
        <dbReference type="ARBA" id="ARBA00010617"/>
    </source>
</evidence>
<dbReference type="HOGENOM" id="CLU_001570_4_1_1"/>
<evidence type="ECO:0000256" key="1">
    <source>
        <dbReference type="ARBA" id="ARBA00001971"/>
    </source>
</evidence>
<feature type="binding site" description="axial binding residue" evidence="10">
    <location>
        <position position="361"/>
    </location>
    <ligand>
        <name>heme</name>
        <dbReference type="ChEBI" id="CHEBI:30413"/>
    </ligand>
    <ligandPart>
        <name>Fe</name>
        <dbReference type="ChEBI" id="CHEBI:18248"/>
    </ligandPart>
</feature>
<keyword evidence="12" id="KW-0175">Coiled coil</keyword>
<organism evidence="14">
    <name type="scientific">Oryza brachyantha</name>
    <name type="common">malo sina</name>
    <dbReference type="NCBI Taxonomy" id="4533"/>
    <lineage>
        <taxon>Eukaryota</taxon>
        <taxon>Viridiplantae</taxon>
        <taxon>Streptophyta</taxon>
        <taxon>Embryophyta</taxon>
        <taxon>Tracheophyta</taxon>
        <taxon>Spermatophyta</taxon>
        <taxon>Magnoliopsida</taxon>
        <taxon>Liliopsida</taxon>
        <taxon>Poales</taxon>
        <taxon>Poaceae</taxon>
        <taxon>BOP clade</taxon>
        <taxon>Oryzoideae</taxon>
        <taxon>Oryzeae</taxon>
        <taxon>Oryzinae</taxon>
        <taxon>Oryza</taxon>
    </lineage>
</organism>
<dbReference type="PANTHER" id="PTHR47955:SF19">
    <property type="entry name" value="CYTOCHROME P450 71A9-LIKE ISOFORM X1"/>
    <property type="match status" value="1"/>
</dbReference>
<dbReference type="InterPro" id="IPR036396">
    <property type="entry name" value="Cyt_P450_sf"/>
</dbReference>
<dbReference type="InterPro" id="IPR001128">
    <property type="entry name" value="Cyt_P450"/>
</dbReference>
<dbReference type="eggNOG" id="KOG0156">
    <property type="taxonomic scope" value="Eukaryota"/>
</dbReference>
<feature type="transmembrane region" description="Helical" evidence="13">
    <location>
        <begin position="16"/>
        <end position="35"/>
    </location>
</feature>
<proteinExistence type="inferred from homology"/>
<dbReference type="EnsemblPlants" id="OB04G23550.1">
    <property type="protein sequence ID" value="OB04G23550.1"/>
    <property type="gene ID" value="OB04G23550"/>
</dbReference>